<evidence type="ECO:0000256" key="9">
    <source>
        <dbReference type="ARBA" id="ARBA00022842"/>
    </source>
</evidence>
<keyword evidence="11 13" id="KW-0539">Nucleus</keyword>
<evidence type="ECO:0000256" key="14">
    <source>
        <dbReference type="SAM" id="MobiDB-lite"/>
    </source>
</evidence>
<keyword evidence="6 12" id="KW-0863">Zinc-finger</keyword>
<comment type="similarity">
    <text evidence="2 13">Belongs to the ORC1 family.</text>
</comment>
<keyword evidence="10 13" id="KW-0238">DNA-binding</keyword>
<evidence type="ECO:0000256" key="12">
    <source>
        <dbReference type="PROSITE-ProRule" id="PRU00146"/>
    </source>
</evidence>
<dbReference type="FunFam" id="3.40.50.300:FF:000199">
    <property type="entry name" value="Origin recognition complex subunit 1"/>
    <property type="match status" value="1"/>
</dbReference>
<organism evidence="17">
    <name type="scientific">Ostreococcus mediterraneus</name>
    <dbReference type="NCBI Taxonomy" id="1486918"/>
    <lineage>
        <taxon>Eukaryota</taxon>
        <taxon>Viridiplantae</taxon>
        <taxon>Chlorophyta</taxon>
        <taxon>Mamiellophyceae</taxon>
        <taxon>Mamiellales</taxon>
        <taxon>Bathycoccaceae</taxon>
        <taxon>Ostreococcus</taxon>
    </lineage>
</organism>
<dbReference type="GO" id="GO:0005664">
    <property type="term" value="C:nuclear origin of replication recognition complex"/>
    <property type="evidence" value="ECO:0007669"/>
    <property type="project" value="TreeGrafter"/>
</dbReference>
<feature type="compositionally biased region" description="Low complexity" evidence="14">
    <location>
        <begin position="49"/>
        <end position="59"/>
    </location>
</feature>
<gene>
    <name evidence="17" type="ORF">OMED0929_LOCUS6761</name>
</gene>
<evidence type="ECO:0000256" key="5">
    <source>
        <dbReference type="ARBA" id="ARBA00022741"/>
    </source>
</evidence>
<dbReference type="PROSITE" id="PS50016">
    <property type="entry name" value="ZF_PHD_2"/>
    <property type="match status" value="1"/>
</dbReference>
<dbReference type="GO" id="GO:0003688">
    <property type="term" value="F:DNA replication origin binding"/>
    <property type="evidence" value="ECO:0007669"/>
    <property type="project" value="TreeGrafter"/>
</dbReference>
<dbReference type="SMART" id="SM00439">
    <property type="entry name" value="BAH"/>
    <property type="match status" value="1"/>
</dbReference>
<feature type="domain" description="BAH" evidence="16">
    <location>
        <begin position="248"/>
        <end position="371"/>
    </location>
</feature>
<evidence type="ECO:0000256" key="10">
    <source>
        <dbReference type="ARBA" id="ARBA00023125"/>
    </source>
</evidence>
<dbReference type="SUPFAM" id="SSF52540">
    <property type="entry name" value="P-loop containing nucleoside triphosphate hydrolases"/>
    <property type="match status" value="1"/>
</dbReference>
<dbReference type="Pfam" id="PF01426">
    <property type="entry name" value="BAH"/>
    <property type="match status" value="1"/>
</dbReference>
<keyword evidence="4" id="KW-0479">Metal-binding</keyword>
<dbReference type="SMART" id="SM00249">
    <property type="entry name" value="PHD"/>
    <property type="match status" value="1"/>
</dbReference>
<proteinExistence type="inferred from homology"/>
<dbReference type="InterPro" id="IPR003959">
    <property type="entry name" value="ATPase_AAA_core"/>
</dbReference>
<comment type="subcellular location">
    <subcellularLocation>
        <location evidence="1 13">Nucleus</location>
    </subcellularLocation>
</comment>
<sequence length="870" mass="95341">MSGRRTRASTRTNATNGANGRGDGGVTKPKLRTYATEDGERPVKRTRGEAATTTTTTTAEAKKKKKPKILGKAFAAVLAAREKSKAAHVAATEAASAKANEKKGKAGKASGASAALAAARAAKAAKAQAKSTTTTSTTALIVASENAKPTKGKKATVAAAAVAVPKRKYWKMVNLEGVIFSVGDSVYVVSDNTEDFDEDEDVPCTKCGEAPEPDRIMLECDTCLRGWHMSCLKPPLTEVPESDWNCPLCTRGGDTSMAVPSAASTARTACTEFMAGRLHLARIEHIWEENGEYQFAGRWYALPEETHMGRQPIQHRREVFLTHTVDINPVDCLFRVARVCTPQEFRDEEGPDAYVCEYTYDAAFRRFKRRGEWDDDEEFSDDERFDQEIDWKNDKDDGHEWNDSKKSSSNKKAIKGRLAALTARRRAEDAAAQLEIAGMGSSALGRARRHPSTVLGGVRAVLSLASTPASLPCREVERKQIYDFVHESIVAGPNSMGKCLYISGVPGTGKTATVREIIRVLRSQARNGLIPKFNHVELNALRLQTPKHAYSTIAEELMGQKFSPEKGNIVLDKRFKEGKGSDGRVTVLILDELDLLVTRKQEVLYNIFEWPTHKKSRLVVIGIANTLDVPERLLPRIASRLGSNRVAFAPYSWEQLKKIVTSRLESLEGCSDAYAPSTLDLICRKVASVNGDARRALELARRAAEVAEARINVEKITSATPGDTSAEGAAARAKARTEKVTMEDVRQAQSEMFDGPHMKLIHAASFYERMFLVALVKSLQMAGTTTVDMGTVMQIMKLMCKDVRVNVPEPPIGSGTRIASRLRSTHLILSDSSTQRNLQQLSLSVPTADVTFALVENAENSDMPWVKLVL</sequence>
<dbReference type="GO" id="GO:0003682">
    <property type="term" value="F:chromatin binding"/>
    <property type="evidence" value="ECO:0007669"/>
    <property type="project" value="InterPro"/>
</dbReference>
<dbReference type="InterPro" id="IPR027417">
    <property type="entry name" value="P-loop_NTPase"/>
</dbReference>
<name>A0A6U0AY88_9CHLO</name>
<dbReference type="GO" id="GO:0005524">
    <property type="term" value="F:ATP binding"/>
    <property type="evidence" value="ECO:0007669"/>
    <property type="project" value="UniProtKB-KW"/>
</dbReference>
<keyword evidence="5 13" id="KW-0547">Nucleotide-binding</keyword>
<dbReference type="Pfam" id="PF00004">
    <property type="entry name" value="AAA"/>
    <property type="match status" value="1"/>
</dbReference>
<comment type="function">
    <text evidence="13">Component of the origin recognition complex (ORC) that binds origins of replication. DNA-binding is ATP-dependent, however specific DNA sequences that define origins of replication have not been identified so far. ORC is required to assemble the pre-replication complex necessary to initiate DNA replication.</text>
</comment>
<keyword evidence="8 13" id="KW-0067">ATP-binding</keyword>
<feature type="compositionally biased region" description="Basic and acidic residues" evidence="14">
    <location>
        <begin position="38"/>
        <end position="48"/>
    </location>
</feature>
<dbReference type="PROSITE" id="PS01359">
    <property type="entry name" value="ZF_PHD_1"/>
    <property type="match status" value="1"/>
</dbReference>
<feature type="region of interest" description="Disordered" evidence="14">
    <location>
        <begin position="719"/>
        <end position="740"/>
    </location>
</feature>
<dbReference type="SUPFAM" id="SSF57903">
    <property type="entry name" value="FYVE/PHD zinc finger"/>
    <property type="match status" value="1"/>
</dbReference>
<feature type="region of interest" description="Disordered" evidence="14">
    <location>
        <begin position="1"/>
        <end position="66"/>
    </location>
</feature>
<evidence type="ECO:0000256" key="4">
    <source>
        <dbReference type="ARBA" id="ARBA00022723"/>
    </source>
</evidence>
<dbReference type="GO" id="GO:0033314">
    <property type="term" value="P:mitotic DNA replication checkpoint signaling"/>
    <property type="evidence" value="ECO:0007669"/>
    <property type="project" value="TreeGrafter"/>
</dbReference>
<accession>A0A6U0AY88</accession>
<evidence type="ECO:0000256" key="3">
    <source>
        <dbReference type="ARBA" id="ARBA00022705"/>
    </source>
</evidence>
<dbReference type="InterPro" id="IPR001965">
    <property type="entry name" value="Znf_PHD"/>
</dbReference>
<dbReference type="Pfam" id="PF22606">
    <property type="entry name" value="Cdc6-ORC-like_ATPase_lid"/>
    <property type="match status" value="1"/>
</dbReference>
<dbReference type="InterPro" id="IPR054425">
    <property type="entry name" value="Cdc6_ORC1-like_ATPase_lid"/>
</dbReference>
<protein>
    <recommendedName>
        <fullName evidence="13">Origin recognition complex subunit 1</fullName>
    </recommendedName>
</protein>
<evidence type="ECO:0000256" key="7">
    <source>
        <dbReference type="ARBA" id="ARBA00022833"/>
    </source>
</evidence>
<dbReference type="Gene3D" id="1.10.8.60">
    <property type="match status" value="1"/>
</dbReference>
<evidence type="ECO:0000259" key="16">
    <source>
        <dbReference type="PROSITE" id="PS51038"/>
    </source>
</evidence>
<comment type="subunit">
    <text evidence="13">Component of the origin recognition complex (ORC) composed of at least ORC1, ORC2, ORC3, ORC4, ORC5 and ORC6. ORC is regulated in a cell-cycle and development dependent manner. It is sequentially assembled at the exit from anaphase of mitosis and disassembled as cells enter S phase. Binds unmodified and methylated histone H3.</text>
</comment>
<evidence type="ECO:0000259" key="15">
    <source>
        <dbReference type="PROSITE" id="PS50016"/>
    </source>
</evidence>
<dbReference type="Gene3D" id="3.40.50.300">
    <property type="entry name" value="P-loop containing nucleotide triphosphate hydrolases"/>
    <property type="match status" value="1"/>
</dbReference>
<dbReference type="AlphaFoldDB" id="A0A6U0AY88"/>
<dbReference type="CDD" id="cd00009">
    <property type="entry name" value="AAA"/>
    <property type="match status" value="1"/>
</dbReference>
<evidence type="ECO:0000313" key="17">
    <source>
        <dbReference type="EMBL" id="CAD8588048.1"/>
    </source>
</evidence>
<dbReference type="InterPro" id="IPR003593">
    <property type="entry name" value="AAA+_ATPase"/>
</dbReference>
<dbReference type="GO" id="GO:0016887">
    <property type="term" value="F:ATP hydrolysis activity"/>
    <property type="evidence" value="ECO:0007669"/>
    <property type="project" value="InterPro"/>
</dbReference>
<dbReference type="GO" id="GO:0008270">
    <property type="term" value="F:zinc ion binding"/>
    <property type="evidence" value="ECO:0007669"/>
    <property type="project" value="UniProtKB-KW"/>
</dbReference>
<dbReference type="InterPro" id="IPR019786">
    <property type="entry name" value="Zinc_finger_PHD-type_CS"/>
</dbReference>
<dbReference type="PANTHER" id="PTHR10763">
    <property type="entry name" value="CELL DIVISION CONTROL PROTEIN 6-RELATED"/>
    <property type="match status" value="1"/>
</dbReference>
<feature type="compositionally biased region" description="Basic and acidic residues" evidence="14">
    <location>
        <begin position="390"/>
        <end position="406"/>
    </location>
</feature>
<evidence type="ECO:0000256" key="11">
    <source>
        <dbReference type="ARBA" id="ARBA00023242"/>
    </source>
</evidence>
<dbReference type="EMBL" id="HBEW01008004">
    <property type="protein sequence ID" value="CAD8588048.1"/>
    <property type="molecule type" value="Transcribed_RNA"/>
</dbReference>
<evidence type="ECO:0000256" key="1">
    <source>
        <dbReference type="ARBA" id="ARBA00004123"/>
    </source>
</evidence>
<keyword evidence="3 13" id="KW-0235">DNA replication</keyword>
<dbReference type="Gene3D" id="3.30.40.10">
    <property type="entry name" value="Zinc/RING finger domain, C3HC4 (zinc finger)"/>
    <property type="match status" value="1"/>
</dbReference>
<feature type="domain" description="PHD-type" evidence="15">
    <location>
        <begin position="201"/>
        <end position="252"/>
    </location>
</feature>
<dbReference type="InterPro" id="IPR019787">
    <property type="entry name" value="Znf_PHD-finger"/>
</dbReference>
<evidence type="ECO:0000256" key="8">
    <source>
        <dbReference type="ARBA" id="ARBA00022840"/>
    </source>
</evidence>
<evidence type="ECO:0000256" key="6">
    <source>
        <dbReference type="ARBA" id="ARBA00022771"/>
    </source>
</evidence>
<dbReference type="GO" id="GO:0006270">
    <property type="term" value="P:DNA replication initiation"/>
    <property type="evidence" value="ECO:0007669"/>
    <property type="project" value="TreeGrafter"/>
</dbReference>
<dbReference type="InterPro" id="IPR050311">
    <property type="entry name" value="ORC1/CDC6"/>
</dbReference>
<dbReference type="InterPro" id="IPR001025">
    <property type="entry name" value="BAH_dom"/>
</dbReference>
<dbReference type="InterPro" id="IPR013083">
    <property type="entry name" value="Znf_RING/FYVE/PHD"/>
</dbReference>
<dbReference type="Gene3D" id="2.30.30.490">
    <property type="match status" value="1"/>
</dbReference>
<dbReference type="InterPro" id="IPR043151">
    <property type="entry name" value="BAH_sf"/>
</dbReference>
<evidence type="ECO:0000256" key="2">
    <source>
        <dbReference type="ARBA" id="ARBA00008398"/>
    </source>
</evidence>
<dbReference type="InterPro" id="IPR011011">
    <property type="entry name" value="Znf_FYVE_PHD"/>
</dbReference>
<reference evidence="17" key="1">
    <citation type="submission" date="2021-01" db="EMBL/GenBank/DDBJ databases">
        <authorList>
            <person name="Corre E."/>
            <person name="Pelletier E."/>
            <person name="Niang G."/>
            <person name="Scheremetjew M."/>
            <person name="Finn R."/>
            <person name="Kale V."/>
            <person name="Holt S."/>
            <person name="Cochrane G."/>
            <person name="Meng A."/>
            <person name="Brown T."/>
            <person name="Cohen L."/>
        </authorList>
    </citation>
    <scope>NUCLEOTIDE SEQUENCE</scope>
    <source>
        <strain evidence="17">Clade-D-RCC2572</strain>
    </source>
</reference>
<feature type="compositionally biased region" description="Low complexity" evidence="14">
    <location>
        <begin position="9"/>
        <end position="18"/>
    </location>
</feature>
<dbReference type="SMART" id="SM00382">
    <property type="entry name" value="AAA"/>
    <property type="match status" value="1"/>
</dbReference>
<keyword evidence="9" id="KW-0460">Magnesium</keyword>
<keyword evidence="7" id="KW-0862">Zinc</keyword>
<dbReference type="PANTHER" id="PTHR10763:SF23">
    <property type="entry name" value="ORIGIN RECOGNITION COMPLEX SUBUNIT 1"/>
    <property type="match status" value="1"/>
</dbReference>
<dbReference type="PROSITE" id="PS51038">
    <property type="entry name" value="BAH"/>
    <property type="match status" value="1"/>
</dbReference>
<evidence type="ECO:0000256" key="13">
    <source>
        <dbReference type="RuleBase" id="RU365058"/>
    </source>
</evidence>
<feature type="region of interest" description="Disordered" evidence="14">
    <location>
        <begin position="390"/>
        <end position="409"/>
    </location>
</feature>